<dbReference type="Pfam" id="PF12288">
    <property type="entry name" value="CsoS2_M"/>
    <property type="match status" value="1"/>
</dbReference>
<feature type="compositionally biased region" description="Basic and acidic residues" evidence="3">
    <location>
        <begin position="260"/>
        <end position="271"/>
    </location>
</feature>
<evidence type="ECO:0000256" key="2">
    <source>
        <dbReference type="ARBA" id="ARBA00024044"/>
    </source>
</evidence>
<reference evidence="4 5" key="1">
    <citation type="submission" date="2016-06" db="EMBL/GenBank/DDBJ databases">
        <authorList>
            <person name="Kjaerup R.B."/>
            <person name="Dalgaard T.S."/>
            <person name="Juul-Madsen H.R."/>
        </authorList>
    </citation>
    <scope>NUCLEOTIDE SEQUENCE [LARGE SCALE GENOMIC DNA]</scope>
    <source>
        <strain evidence="4 5">DSM 16361</strain>
    </source>
</reference>
<evidence type="ECO:0000256" key="1">
    <source>
        <dbReference type="ARBA" id="ARBA00022737"/>
    </source>
</evidence>
<dbReference type="EMBL" id="FLMQ01000056">
    <property type="protein sequence ID" value="SBP89324.1"/>
    <property type="molecule type" value="Genomic_DNA"/>
</dbReference>
<protein>
    <submittedName>
        <fullName evidence="4">Carboxysome shell protein CsoS2</fullName>
    </submittedName>
</protein>
<feature type="region of interest" description="Disordered" evidence="3">
    <location>
        <begin position="413"/>
        <end position="438"/>
    </location>
</feature>
<comment type="similarity">
    <text evidence="2">Belongs to the CsoS2 family.</text>
</comment>
<feature type="region of interest" description="Disordered" evidence="3">
    <location>
        <begin position="687"/>
        <end position="707"/>
    </location>
</feature>
<sequence length="902" mass="92599">MTIAAPGHANANLSGRELALQRRQAMARQGKTAIAKAPAPHGSAGGMMDAAKVATAWRSAQAPAPAAVSTMPVSARAEALPAAAVSPARARRQALATVGKAALQTASTARPSAHLRQAAHPSGAGDCGCGAQCDCQAQRADAPSGEQVQRAAAGEVSVAVVTAQEHAQRAPAATGVEQATGRALAKMRRAALTQDGKAGLKRVAQATKIAAAMPGQDWQAAMIRGATGRQVAMQHRLVLSLAGRAGLSTSAASRPSGRVKARDVKAAPVKVEEGHTLSGQPVTGTMVERSAKVTGNEPGSCRNITGTEYIGTEQFQTICGVRAEPGVPKVAIGSTLREQRITGTALGRSTKATGDEPGTCYAVTGTEYLSAERFQQFCGTRPTPSPEKVAVASTDKGKTVTGSLVDRPRKVTGVESGADRSITGTRYGRPPESDNAPDKVAVTHTGSGKTVTGTLVGRSERLTGDEAGSCRVITGTEYLSAEQFRDLCRTSAPAAPRKVSVMSTRDAQAVSGSTVDRSTKVTGNEVGSCRAITGSQYYTTADFAALCEAPGPNKVSTMHTLAGRVVTGSEVAPSPKLSGDESYGCKPVTGTDYIGTQQLAAVCPPGQAPAAQSVSKVVFDTTLRGQPVSGSYPGRAANVTGNEAGACAPISGAQYSGTSQMQNFCPAPSLEAQAARVRDSAVIPATVVTGDRPGAGGSQMTGDERGACEPVSGTPYLGPDNRPDHCAVSGRFVSRGRTFDVAPRPPAPKDFSIQSPARQARERQVDDVTGSALSSSRITGPINKADGLITGTPEFRHGDMSRRQTQQDEVVAAALRLSGEGSQQGTRISGDAWNANTRVTGTEGSSSLVRNPSKRGQPRGAGVNAVKFRELERPEVPDSVITGSSGNTRRGATVTVSGGARG</sequence>
<evidence type="ECO:0000313" key="5">
    <source>
        <dbReference type="Proteomes" id="UP000214566"/>
    </source>
</evidence>
<dbReference type="GO" id="GO:0043886">
    <property type="term" value="F:structural constituent of carboxysome shell"/>
    <property type="evidence" value="ECO:0007669"/>
    <property type="project" value="InterPro"/>
</dbReference>
<dbReference type="Proteomes" id="UP000214566">
    <property type="component" value="Unassembled WGS sequence"/>
</dbReference>
<gene>
    <name evidence="4" type="ORF">THIARS_70944</name>
</gene>
<feature type="compositionally biased region" description="Polar residues" evidence="3">
    <location>
        <begin position="834"/>
        <end position="850"/>
    </location>
</feature>
<accession>A0A238D864</accession>
<keyword evidence="5" id="KW-1185">Reference proteome</keyword>
<feature type="compositionally biased region" description="Basic and acidic residues" evidence="3">
    <location>
        <begin position="867"/>
        <end position="876"/>
    </location>
</feature>
<evidence type="ECO:0000256" key="3">
    <source>
        <dbReference type="SAM" id="MobiDB-lite"/>
    </source>
</evidence>
<feature type="region of interest" description="Disordered" evidence="3">
    <location>
        <begin position="249"/>
        <end position="271"/>
    </location>
</feature>
<feature type="compositionally biased region" description="Polar residues" evidence="3">
    <location>
        <begin position="881"/>
        <end position="896"/>
    </location>
</feature>
<evidence type="ECO:0000313" key="4">
    <source>
        <dbReference type="EMBL" id="SBP89324.1"/>
    </source>
</evidence>
<feature type="region of interest" description="Disordered" evidence="3">
    <location>
        <begin position="739"/>
        <end position="789"/>
    </location>
</feature>
<dbReference type="InterPro" id="IPR020990">
    <property type="entry name" value="CSOS2/2B"/>
</dbReference>
<keyword evidence="1" id="KW-0677">Repeat</keyword>
<dbReference type="AlphaFoldDB" id="A0A238D864"/>
<organism evidence="4 5">
    <name type="scientific">Thiomonas delicata</name>
    <name type="common">Thiomonas cuprina</name>
    <dbReference type="NCBI Taxonomy" id="364030"/>
    <lineage>
        <taxon>Bacteria</taxon>
        <taxon>Pseudomonadati</taxon>
        <taxon>Pseudomonadota</taxon>
        <taxon>Betaproteobacteria</taxon>
        <taxon>Burkholderiales</taxon>
        <taxon>Thiomonas</taxon>
    </lineage>
</organism>
<proteinExistence type="inferred from homology"/>
<name>A0A238D864_THIDL</name>
<dbReference type="OrthoDB" id="543713at2"/>
<feature type="region of interest" description="Disordered" evidence="3">
    <location>
        <begin position="834"/>
        <end position="902"/>
    </location>
</feature>